<keyword evidence="2" id="KW-0493">Microtubule</keyword>
<dbReference type="GO" id="GO:0005200">
    <property type="term" value="F:structural constituent of cytoskeleton"/>
    <property type="evidence" value="ECO:0007669"/>
    <property type="project" value="InterPro"/>
</dbReference>
<dbReference type="InterPro" id="IPR036525">
    <property type="entry name" value="Tubulin/FtsZ_GTPase_sf"/>
</dbReference>
<dbReference type="Proteomes" id="UP000004994">
    <property type="component" value="Chromosome 7"/>
</dbReference>
<dbReference type="SUPFAM" id="SSF52490">
    <property type="entry name" value="Tubulin nucleotide-binding domain-like"/>
    <property type="match status" value="1"/>
</dbReference>
<sequence>MIQNTSFPYSRYRSVRENSVFSGKLSVMDDTVLILFLPSGAGNNWGKGHNTEGAELIDAFLDVVHKEA</sequence>
<dbReference type="GO" id="GO:0007017">
    <property type="term" value="P:microtubule-based process"/>
    <property type="evidence" value="ECO:0007669"/>
    <property type="project" value="InterPro"/>
</dbReference>
<dbReference type="PaxDb" id="4081-Solyc07g052040.1.1"/>
<name>A0A3Q7HAV5_SOLLC</name>
<dbReference type="EnsemblPlants" id="Solyc07g052040.2.1">
    <property type="protein sequence ID" value="Solyc07g052040.2.1"/>
    <property type="gene ID" value="Solyc07g052040.2"/>
</dbReference>
<dbReference type="Gramene" id="Solyc07g052040.2.1">
    <property type="protein sequence ID" value="Solyc07g052040.2.1"/>
    <property type="gene ID" value="Solyc07g052040.2"/>
</dbReference>
<dbReference type="InterPro" id="IPR002453">
    <property type="entry name" value="Beta_tubulin"/>
</dbReference>
<evidence type="ECO:0000256" key="2">
    <source>
        <dbReference type="ARBA" id="ARBA00022701"/>
    </source>
</evidence>
<dbReference type="GO" id="GO:0005525">
    <property type="term" value="F:GTP binding"/>
    <property type="evidence" value="ECO:0007669"/>
    <property type="project" value="UniProtKB-KW"/>
</dbReference>
<dbReference type="PRINTS" id="PR01163">
    <property type="entry name" value="BETATUBULIN"/>
</dbReference>
<dbReference type="PRINTS" id="PR01161">
    <property type="entry name" value="TUBULIN"/>
</dbReference>
<keyword evidence="6" id="KW-1185">Reference proteome</keyword>
<evidence type="ECO:0000256" key="3">
    <source>
        <dbReference type="ARBA" id="ARBA00022741"/>
    </source>
</evidence>
<dbReference type="AlphaFoldDB" id="A0A3Q7HAV5"/>
<dbReference type="Gene3D" id="3.40.50.1440">
    <property type="entry name" value="Tubulin/FtsZ, GTPase domain"/>
    <property type="match status" value="1"/>
</dbReference>
<keyword evidence="4" id="KW-0342">GTP-binding</keyword>
<evidence type="ECO:0000256" key="1">
    <source>
        <dbReference type="ARBA" id="ARBA00009636"/>
    </source>
</evidence>
<proteinExistence type="inferred from homology"/>
<reference evidence="5" key="2">
    <citation type="submission" date="2019-01" db="UniProtKB">
        <authorList>
            <consortium name="EnsemblPlants"/>
        </authorList>
    </citation>
    <scope>IDENTIFICATION</scope>
    <source>
        <strain evidence="5">cv. Heinz 1706</strain>
    </source>
</reference>
<protein>
    <submittedName>
        <fullName evidence="5">Uncharacterized protein</fullName>
    </submittedName>
</protein>
<dbReference type="GO" id="GO:0003924">
    <property type="term" value="F:GTPase activity"/>
    <property type="evidence" value="ECO:0007669"/>
    <property type="project" value="InterPro"/>
</dbReference>
<reference evidence="5" key="1">
    <citation type="journal article" date="2012" name="Nature">
        <title>The tomato genome sequence provides insights into fleshy fruit evolution.</title>
        <authorList>
            <consortium name="Tomato Genome Consortium"/>
        </authorList>
    </citation>
    <scope>NUCLEOTIDE SEQUENCE [LARGE SCALE GENOMIC DNA]</scope>
    <source>
        <strain evidence="5">cv. Heinz 1706</strain>
    </source>
</reference>
<evidence type="ECO:0000313" key="5">
    <source>
        <dbReference type="EnsemblPlants" id="Solyc07g052040.2.1"/>
    </source>
</evidence>
<dbReference type="InterPro" id="IPR000217">
    <property type="entry name" value="Tubulin"/>
</dbReference>
<dbReference type="GO" id="GO:0005874">
    <property type="term" value="C:microtubule"/>
    <property type="evidence" value="ECO:0007669"/>
    <property type="project" value="UniProtKB-KW"/>
</dbReference>
<dbReference type="STRING" id="4081.A0A3Q7HAV5"/>
<evidence type="ECO:0000256" key="4">
    <source>
        <dbReference type="ARBA" id="ARBA00023134"/>
    </source>
</evidence>
<evidence type="ECO:0000313" key="6">
    <source>
        <dbReference type="Proteomes" id="UP000004994"/>
    </source>
</evidence>
<accession>A0A3Q7HAV5</accession>
<keyword evidence="3" id="KW-0547">Nucleotide-binding</keyword>
<dbReference type="InParanoid" id="A0A3Q7HAV5"/>
<organism evidence="5">
    <name type="scientific">Solanum lycopersicum</name>
    <name type="common">Tomato</name>
    <name type="synonym">Lycopersicon esculentum</name>
    <dbReference type="NCBI Taxonomy" id="4081"/>
    <lineage>
        <taxon>Eukaryota</taxon>
        <taxon>Viridiplantae</taxon>
        <taxon>Streptophyta</taxon>
        <taxon>Embryophyta</taxon>
        <taxon>Tracheophyta</taxon>
        <taxon>Spermatophyta</taxon>
        <taxon>Magnoliopsida</taxon>
        <taxon>eudicotyledons</taxon>
        <taxon>Gunneridae</taxon>
        <taxon>Pentapetalae</taxon>
        <taxon>asterids</taxon>
        <taxon>lamiids</taxon>
        <taxon>Solanales</taxon>
        <taxon>Solanaceae</taxon>
        <taxon>Solanoideae</taxon>
        <taxon>Solaneae</taxon>
        <taxon>Solanum</taxon>
        <taxon>Solanum subgen. Lycopersicon</taxon>
    </lineage>
</organism>
<comment type="similarity">
    <text evidence="1">Belongs to the tubulin family.</text>
</comment>